<name>A0A8J6XXC3_9BACT</name>
<dbReference type="InterPro" id="IPR002470">
    <property type="entry name" value="Peptidase_S9A"/>
</dbReference>
<dbReference type="PANTHER" id="PTHR42776:SF27">
    <property type="entry name" value="DIPEPTIDYL PEPTIDASE FAMILY MEMBER 6"/>
    <property type="match status" value="1"/>
</dbReference>
<dbReference type="PRINTS" id="PR00862">
    <property type="entry name" value="PROLIGOPTASE"/>
</dbReference>
<feature type="signal peptide" evidence="2">
    <location>
        <begin position="1"/>
        <end position="32"/>
    </location>
</feature>
<dbReference type="GO" id="GO:0004252">
    <property type="term" value="F:serine-type endopeptidase activity"/>
    <property type="evidence" value="ECO:0007669"/>
    <property type="project" value="InterPro"/>
</dbReference>
<dbReference type="Gene3D" id="3.40.50.1820">
    <property type="entry name" value="alpha/beta hydrolase"/>
    <property type="match status" value="1"/>
</dbReference>
<evidence type="ECO:0000313" key="4">
    <source>
        <dbReference type="EMBL" id="MBD3869393.1"/>
    </source>
</evidence>
<evidence type="ECO:0000256" key="2">
    <source>
        <dbReference type="SAM" id="SignalP"/>
    </source>
</evidence>
<feature type="chain" id="PRO_5035276287" evidence="2">
    <location>
        <begin position="33"/>
        <end position="665"/>
    </location>
</feature>
<dbReference type="EMBL" id="JACXWD010000082">
    <property type="protein sequence ID" value="MBD3869393.1"/>
    <property type="molecule type" value="Genomic_DNA"/>
</dbReference>
<dbReference type="SUPFAM" id="SSF75011">
    <property type="entry name" value="3-carboxy-cis,cis-mucoante lactonizing enzyme"/>
    <property type="match status" value="1"/>
</dbReference>
<keyword evidence="2" id="KW-0732">Signal</keyword>
<dbReference type="Proteomes" id="UP000648239">
    <property type="component" value="Unassembled WGS sequence"/>
</dbReference>
<dbReference type="InterPro" id="IPR001375">
    <property type="entry name" value="Peptidase_S9_cat"/>
</dbReference>
<reference evidence="4 5" key="1">
    <citation type="submission" date="2020-08" db="EMBL/GenBank/DDBJ databases">
        <title>Acidobacteriota in marine sediments use diverse sulfur dissimilation pathways.</title>
        <authorList>
            <person name="Wasmund K."/>
        </authorList>
    </citation>
    <scope>NUCLEOTIDE SEQUENCE [LARGE SCALE GENOMIC DNA]</scope>
    <source>
        <strain evidence="4">MAG AM4</strain>
    </source>
</reference>
<evidence type="ECO:0000313" key="5">
    <source>
        <dbReference type="Proteomes" id="UP000648239"/>
    </source>
</evidence>
<evidence type="ECO:0000259" key="3">
    <source>
        <dbReference type="Pfam" id="PF00326"/>
    </source>
</evidence>
<dbReference type="AlphaFoldDB" id="A0A8J6XXC3"/>
<sequence>MGKATKIRKRALVCKGLICLAALLATLSGLQAAALTPPAEAFGMRPHLAQVLLSPAGTHYACVQWAKGRPYLAVYDLTGTADKRFKLLELEISDFVVERVGQIHWFNDDTIGVVIQFESSREGMLTLETRLFVVNRGLNKGHWIPERKRLKWAGSQPAPISQFYHRIIDYLPGDPDHILMAIDLFARGTDLSAVRVNIKTGTMTTVEPGDEEVAGFDVDQQGRVRLRHEIKGNQRIVSVRDLDSGKWSPFQTAPRTEGFALRPQAFTENGRGLWVFQANQQGFDEIFEYDLKLGQISRKILGLPRIDLHYLATDRYTRKVLGATYAAHHQAVHYFDEQLADLQLKIDEALPDTRNSIENFDRKRKLFIVLATGPRVPGTFYLFSRERLELTMLGQRYASRLEPGQLHDVEPVSYAARDGLTIPGYLTRPDGTGPLPMVVMPHGGPTARDFQAFHPIAQFLASRGYLVLQPNFRGSSGYGSEFQKAGHGEWGLAMSDDVTDGVKAMIERGVADPDRICIVGWSYGGYAALMGAVKTPDLYRCAVSGAGVTDIRKMLSESTRYKFGLKNYPSIGNFRKDKDKLKDTSPINNIEAIKIPILLVHGDKDLSVPIAHSKMMARKLKKQGKPYRLVVLKDGNHNMALEKNRVRYIKELEAFLGEHLGEAED</sequence>
<gene>
    <name evidence="4" type="ORF">IFK94_14830</name>
</gene>
<dbReference type="InterPro" id="IPR029058">
    <property type="entry name" value="AB_hydrolase_fold"/>
</dbReference>
<organism evidence="4 5">
    <name type="scientific">Candidatus Polarisedimenticola svalbardensis</name>
    <dbReference type="NCBI Taxonomy" id="2886004"/>
    <lineage>
        <taxon>Bacteria</taxon>
        <taxon>Pseudomonadati</taxon>
        <taxon>Acidobacteriota</taxon>
        <taxon>Candidatus Polarisedimenticolia</taxon>
        <taxon>Candidatus Polarisedimenticolales</taxon>
        <taxon>Candidatus Polarisedimenticolaceae</taxon>
        <taxon>Candidatus Polarisedimenticola</taxon>
    </lineage>
</organism>
<comment type="caution">
    <text evidence="4">The sequence shown here is derived from an EMBL/GenBank/DDBJ whole genome shotgun (WGS) entry which is preliminary data.</text>
</comment>
<dbReference type="GO" id="GO:0006508">
    <property type="term" value="P:proteolysis"/>
    <property type="evidence" value="ECO:0007669"/>
    <property type="project" value="InterPro"/>
</dbReference>
<dbReference type="PANTHER" id="PTHR42776">
    <property type="entry name" value="SERINE PEPTIDASE S9 FAMILY MEMBER"/>
    <property type="match status" value="1"/>
</dbReference>
<protein>
    <submittedName>
        <fullName evidence="4">S9 family peptidase</fullName>
    </submittedName>
</protein>
<evidence type="ECO:0000256" key="1">
    <source>
        <dbReference type="ARBA" id="ARBA00022801"/>
    </source>
</evidence>
<dbReference type="SUPFAM" id="SSF53474">
    <property type="entry name" value="alpha/beta-Hydrolases"/>
    <property type="match status" value="1"/>
</dbReference>
<feature type="domain" description="Peptidase S9 prolyl oligopeptidase catalytic" evidence="3">
    <location>
        <begin position="453"/>
        <end position="662"/>
    </location>
</feature>
<dbReference type="Pfam" id="PF00326">
    <property type="entry name" value="Peptidase_S9"/>
    <property type="match status" value="1"/>
</dbReference>
<keyword evidence="1" id="KW-0378">Hydrolase</keyword>
<accession>A0A8J6XXC3</accession>
<proteinExistence type="predicted"/>